<comment type="caution">
    <text evidence="6">The sequence shown here is derived from an EMBL/GenBank/DDBJ whole genome shotgun (WGS) entry which is preliminary data.</text>
</comment>
<dbReference type="Pfam" id="PF02875">
    <property type="entry name" value="Mur_ligase_C"/>
    <property type="match status" value="1"/>
</dbReference>
<dbReference type="GO" id="GO:0005524">
    <property type="term" value="F:ATP binding"/>
    <property type="evidence" value="ECO:0007669"/>
    <property type="project" value="UniProtKB-KW"/>
</dbReference>
<dbReference type="Gene3D" id="3.90.190.20">
    <property type="entry name" value="Mur ligase, C-terminal domain"/>
    <property type="match status" value="1"/>
</dbReference>
<dbReference type="PANTHER" id="PTHR43024:SF1">
    <property type="entry name" value="UDP-N-ACETYLMURAMOYL-TRIPEPTIDE--D-ALANYL-D-ALANINE LIGASE"/>
    <property type="match status" value="1"/>
</dbReference>
<feature type="domain" description="Mur ligase central" evidence="5">
    <location>
        <begin position="103"/>
        <end position="248"/>
    </location>
</feature>
<dbReference type="Proteomes" id="UP000229674">
    <property type="component" value="Unassembled WGS sequence"/>
</dbReference>
<keyword evidence="1" id="KW-0436">Ligase</keyword>
<gene>
    <name evidence="6" type="ORF">CO020_00165</name>
</gene>
<feature type="non-terminal residue" evidence="6">
    <location>
        <position position="427"/>
    </location>
</feature>
<feature type="domain" description="Mur ligase C-terminal" evidence="4">
    <location>
        <begin position="271"/>
        <end position="394"/>
    </location>
</feature>
<organism evidence="6 7">
    <name type="scientific">Candidatus Colwellbacteria bacterium CG_4_9_14_0_2_um_filter_50_12</name>
    <dbReference type="NCBI Taxonomy" id="1974538"/>
    <lineage>
        <taxon>Bacteria</taxon>
        <taxon>Candidatus Colwelliibacteriota</taxon>
    </lineage>
</organism>
<dbReference type="InterPro" id="IPR036615">
    <property type="entry name" value="Mur_ligase_C_dom_sf"/>
</dbReference>
<dbReference type="InterPro" id="IPR036565">
    <property type="entry name" value="Mur-like_cat_sf"/>
</dbReference>
<dbReference type="InterPro" id="IPR013221">
    <property type="entry name" value="Mur_ligase_cen"/>
</dbReference>
<evidence type="ECO:0008006" key="8">
    <source>
        <dbReference type="Google" id="ProtNLM"/>
    </source>
</evidence>
<dbReference type="InterPro" id="IPR051046">
    <property type="entry name" value="MurCDEF_CellWall_CoF430Synth"/>
</dbReference>
<dbReference type="SUPFAM" id="SSF53244">
    <property type="entry name" value="MurD-like peptide ligases, peptide-binding domain"/>
    <property type="match status" value="1"/>
</dbReference>
<dbReference type="InterPro" id="IPR004101">
    <property type="entry name" value="Mur_ligase_C"/>
</dbReference>
<evidence type="ECO:0000259" key="4">
    <source>
        <dbReference type="Pfam" id="PF02875"/>
    </source>
</evidence>
<dbReference type="AlphaFoldDB" id="A0A2M8G1J8"/>
<proteinExistence type="predicted"/>
<protein>
    <recommendedName>
        <fullName evidence="8">UDP-N-acetylmuramoyl-tripeptide--D-alanyl-D-alanine ligase</fullName>
    </recommendedName>
</protein>
<dbReference type="EMBL" id="PFQX01000006">
    <property type="protein sequence ID" value="PJC65527.1"/>
    <property type="molecule type" value="Genomic_DNA"/>
</dbReference>
<dbReference type="GO" id="GO:0016881">
    <property type="term" value="F:acid-amino acid ligase activity"/>
    <property type="evidence" value="ECO:0007669"/>
    <property type="project" value="InterPro"/>
</dbReference>
<dbReference type="PANTHER" id="PTHR43024">
    <property type="entry name" value="UDP-N-ACETYLMURAMOYL-TRIPEPTIDE--D-ALANYL-D-ALANINE LIGASE"/>
    <property type="match status" value="1"/>
</dbReference>
<evidence type="ECO:0000313" key="7">
    <source>
        <dbReference type="Proteomes" id="UP000229674"/>
    </source>
</evidence>
<evidence type="ECO:0000256" key="1">
    <source>
        <dbReference type="ARBA" id="ARBA00022598"/>
    </source>
</evidence>
<accession>A0A2M8G1J8</accession>
<name>A0A2M8G1J8_9BACT</name>
<evidence type="ECO:0000256" key="2">
    <source>
        <dbReference type="ARBA" id="ARBA00022741"/>
    </source>
</evidence>
<evidence type="ECO:0000313" key="6">
    <source>
        <dbReference type="EMBL" id="PJC65527.1"/>
    </source>
</evidence>
<dbReference type="SUPFAM" id="SSF53623">
    <property type="entry name" value="MurD-like peptide ligases, catalytic domain"/>
    <property type="match status" value="1"/>
</dbReference>
<keyword evidence="3" id="KW-0067">ATP-binding</keyword>
<keyword evidence="2" id="KW-0547">Nucleotide-binding</keyword>
<dbReference type="Gene3D" id="3.40.1190.10">
    <property type="entry name" value="Mur-like, catalytic domain"/>
    <property type="match status" value="1"/>
</dbReference>
<dbReference type="Pfam" id="PF08245">
    <property type="entry name" value="Mur_ligase_M"/>
    <property type="match status" value="1"/>
</dbReference>
<sequence length="427" mass="46252">MRSFLRNILKTKLKFLARATLAKHRPSVVGITGSVGKTSTKLAALAVLNSAGSVRAPGGNLNNEFGLPLAVLGDYDLPGGFSFWVRVIFVGFVNLFVGRRYPRTLILEYGADRPGDLEYLLSIVKPDIAVVTAVGETPVHVEFYSGPEDVAKEKSKLVSSVSEGGWVVLNYDDPAVLEMREVARGRVMTFGFSEEADVRIAAFENRSEFGKPIGISFKLEHGGSFVPVKIEGVFGEAQAYAAAAAAAVGLVRGLNLVKISEMLALYRGERGRTRLIEGIKGSYIIDGTYNASPAAVLSALEILRTVAAPRKVAVLGDMAELGRYTIAAHENIGRIVAETADIFITVGSRMRLAAEAAKERMHKGSILSFDTALEAAPEVQKLLKPKDIVLVKGSQSMRMEKVVLEIMAEPEKALELLVRQYGKWLKT</sequence>
<evidence type="ECO:0000256" key="3">
    <source>
        <dbReference type="ARBA" id="ARBA00022840"/>
    </source>
</evidence>
<evidence type="ECO:0000259" key="5">
    <source>
        <dbReference type="Pfam" id="PF08245"/>
    </source>
</evidence>
<reference evidence="7" key="1">
    <citation type="submission" date="2017-09" db="EMBL/GenBank/DDBJ databases">
        <title>Depth-based differentiation of microbial function through sediment-hosted aquifers and enrichment of novel symbionts in the deep terrestrial subsurface.</title>
        <authorList>
            <person name="Probst A.J."/>
            <person name="Ladd B."/>
            <person name="Jarett J.K."/>
            <person name="Geller-Mcgrath D.E."/>
            <person name="Sieber C.M.K."/>
            <person name="Emerson J.B."/>
            <person name="Anantharaman K."/>
            <person name="Thomas B.C."/>
            <person name="Malmstrom R."/>
            <person name="Stieglmeier M."/>
            <person name="Klingl A."/>
            <person name="Woyke T."/>
            <person name="Ryan C.M."/>
            <person name="Banfield J.F."/>
        </authorList>
    </citation>
    <scope>NUCLEOTIDE SEQUENCE [LARGE SCALE GENOMIC DNA]</scope>
</reference>